<sequence>MSILTEISKQQAKHFSEKPRDIGLAVGVIRRKLAVLHHLLNNEVIETIKDLRGTGLGNGKWQKYYNEKGHELIEKELQLHLNWLTGQPTLLGSGVHLITTVLEELRKELKSESGSPNNSLINRLGDLLTKGLGGEEWQNSKDGLSKINNELHEKNTQLSEASENIEQATESVLQQTQSVLRNVRKKLSHELIPEDDIVHNLQLLQRKIGIGLAKSDDGSLQEIKKKISSLQANAFTNRLKEIGQAKEEIEKDLKKLKGELQDEVSTMLTDLLDKEFGGSEQWNGKNVKGFDHIKRNVQSQQNQLSHQPEIISSGMKEITDELQSLRTELQGTDSEDPKYRGVVKNLEFMTKHIGRSDNEGLKKIKREMESLKNDQGKGITDNLGKMSLAIQKAGAYAGWNLNQLEIPHIDGKLKGIQGGLTNLRLTDLAEAIRLCDDFLDKADEIEKNTVHALLKHVDCEVDDAIKDLTKEARGLYVDSLREALELFAKKVNEDLNLLPHEINRDRYVGYKGFMKYLQRPLRSDLTGEEQSVAELSSAFQEVFEQIEKYVAGEITRLHDEQNKEKNPSLPPTKEPYTPKLNDVYDALTALLAYLRDNDRGTDRLTELVERLSKALSNMAPFYFKHPSTPLLDTVSIGLSKFTGELGNTYISTYSGQRCREEHAHKYAKVFLSIIPMTHQALTKLATKCEGECKALHISKFTADERDNPLGNYLTRCGYRVSSSDSGQDGELNNMFTGGGIYELLATPIEGVAIEMMIDGEPLENGINLVTIMSLLHNLLCQYFQVCHIPAPPEPRYPCTVRDMLSWLSGLQYTQVANKLPGHCKALLDRRCHDSDTPNRDDSVMAKCIDELPYTIATTCSHSTALLTAIQGNGHGIDFAAYPYSADSSNNRAKLHYPYEPDALLDMLREIACRLSRVLYFLYSQCCRSTARVKGWRECAYGRQVQSHHWQCKQIGTYSSTISTTTAATTTTTTSSTTTIHGCPPTSPLQSFLCDCCHGLLPHTLTAADMVIECANCTSNQLGQQCLTPLGFWDLGFAASISGTGLDLAKRLGDMCRDSDSCLFVLCWTLFLSCPAAPSSLADVFALYAQLLRKWDSHDRVEHRGGTYTDASNFISHLNTDGIDSLFPLWTLLHGSYENHQLTSAIASLSGHGHKNHNALSTLFHDSTCKSPRGCAPYLQPLGLHAHHTYPQKHAGLHITWIMYLAWRFWELLCDLLHALDNIDCTASGCATCPCKPGTHGGKDTCHCPSIVQCAGPLPTL</sequence>
<feature type="region of interest" description="Disordered" evidence="2">
    <location>
        <begin position="558"/>
        <end position="577"/>
    </location>
</feature>
<reference evidence="3" key="1">
    <citation type="journal article" date="2014" name="Nucleic Acids Res.">
        <title>The evolutionary dynamics of variant antigen genes in Babesia reveal a history of genomic innovation underlying host-parasite interaction.</title>
        <authorList>
            <person name="Jackson A.P."/>
            <person name="Otto T.D."/>
            <person name="Darby A."/>
            <person name="Ramaprasad A."/>
            <person name="Xia D."/>
            <person name="Echaide I.E."/>
            <person name="Farber M."/>
            <person name="Gahlot S."/>
            <person name="Gamble J."/>
            <person name="Gupta D."/>
            <person name="Gupta Y."/>
            <person name="Jackson L."/>
            <person name="Malandrin L."/>
            <person name="Malas T.B."/>
            <person name="Moussa E."/>
            <person name="Nair M."/>
            <person name="Reid AJ."/>
            <person name="Sanders M."/>
            <person name="Sharma J."/>
            <person name="Tracey A."/>
            <person name="Quail M.A."/>
            <person name="Weir W."/>
            <person name="Wastling J.M."/>
            <person name="Hall N."/>
            <person name="Willadsen P."/>
            <person name="Lingelbach K."/>
            <person name="Shiels B."/>
            <person name="Tait A."/>
            <person name="Berriman M."/>
            <person name="Allred D.R."/>
            <person name="Pain A."/>
        </authorList>
    </citation>
    <scope>NUCLEOTIDE SEQUENCE</scope>
    <source>
        <strain evidence="3">Bond</strain>
    </source>
</reference>
<evidence type="ECO:0000256" key="2">
    <source>
        <dbReference type="SAM" id="MobiDB-lite"/>
    </source>
</evidence>
<proteinExistence type="predicted"/>
<evidence type="ECO:0000256" key="1">
    <source>
        <dbReference type="SAM" id="Coils"/>
    </source>
</evidence>
<dbReference type="GeneID" id="24562030"/>
<feature type="coiled-coil region" evidence="1">
    <location>
        <begin position="232"/>
        <end position="266"/>
    </location>
</feature>
<evidence type="ECO:0008006" key="4">
    <source>
        <dbReference type="Google" id="ProtNLM"/>
    </source>
</evidence>
<dbReference type="AlphaFoldDB" id="A0A061BQR9"/>
<protein>
    <recommendedName>
        <fullName evidence="4">Extracellular matrix-binding ebh</fullName>
    </recommendedName>
</protein>
<feature type="coiled-coil region" evidence="1">
    <location>
        <begin position="144"/>
        <end position="171"/>
    </location>
</feature>
<accession>A0A061BQR9</accession>
<evidence type="ECO:0000313" key="3">
    <source>
        <dbReference type="EMBL" id="CDR71813.1"/>
    </source>
</evidence>
<dbReference type="VEuPathDB" id="PiroplasmaDB:BBBOND_0004710"/>
<name>A0A061BQR9_BABBI</name>
<gene>
    <name evidence="3" type="ORF">BBBOND_0004710</name>
</gene>
<dbReference type="RefSeq" id="XP_012770757.1">
    <property type="nucleotide sequence ID" value="XM_012915303.1"/>
</dbReference>
<organism evidence="3">
    <name type="scientific">Babesia bigemina</name>
    <dbReference type="NCBI Taxonomy" id="5866"/>
    <lineage>
        <taxon>Eukaryota</taxon>
        <taxon>Sar</taxon>
        <taxon>Alveolata</taxon>
        <taxon>Apicomplexa</taxon>
        <taxon>Aconoidasida</taxon>
        <taxon>Piroplasmida</taxon>
        <taxon>Babesiidae</taxon>
        <taxon>Babesia</taxon>
    </lineage>
</organism>
<dbReference type="OrthoDB" id="366456at2759"/>
<reference evidence="3" key="2">
    <citation type="submission" date="2014-06" db="EMBL/GenBank/DDBJ databases">
        <authorList>
            <person name="Aslett M."/>
            <person name="De Silva Nishadi"/>
        </authorList>
    </citation>
    <scope>NUCLEOTIDE SEQUENCE</scope>
    <source>
        <strain evidence="3">Bond</strain>
    </source>
</reference>
<keyword evidence="1" id="KW-0175">Coiled coil</keyword>
<dbReference type="EMBL" id="LK055185">
    <property type="protein sequence ID" value="CDR71813.1"/>
    <property type="molecule type" value="Genomic_DNA"/>
</dbReference>
<dbReference type="KEGG" id="bbig:BBBOND_0004710"/>